<sequence>MKIKIQPVDPAKRRPKPADESKLVFGKTFSDHMFLMDYKAEAGWQDPRVVPYQALEMDPSAMVLHYGQGIFEGLKGYRCRDGRIHLFRPQKNWERLNRSARKLCMPEIDVAFQFEALHELLKIDKDWIPHSIGSSLYIRPTMIASEPHLGVRPAHEYLYYIITGPVAAYYPEGFNPVTIYVSDEFVRTVRGGLGEAKTMANYASSLYAAEVAKKKGFTQVLWLDGVERRFVEEVGTMNIFFRIKDELVTPPLTGSILPGITRDSVIQLAAHWGIQVHERPIEIAEVVDAIRSGDMKEVFGTGTAAVISPVAEMSYKEKSYRVQKGEVGEWSQRFYDEIVGIQYGEKEDPFGWIYEVKF</sequence>
<dbReference type="Proteomes" id="UP001144372">
    <property type="component" value="Unassembled WGS sequence"/>
</dbReference>
<comment type="catalytic activity">
    <reaction evidence="14 18">
        <text>L-leucine + 2-oxoglutarate = 4-methyl-2-oxopentanoate + L-glutamate</text>
        <dbReference type="Rhea" id="RHEA:18321"/>
        <dbReference type="ChEBI" id="CHEBI:16810"/>
        <dbReference type="ChEBI" id="CHEBI:17865"/>
        <dbReference type="ChEBI" id="CHEBI:29985"/>
        <dbReference type="ChEBI" id="CHEBI:57427"/>
        <dbReference type="EC" id="2.6.1.42"/>
    </reaction>
</comment>
<comment type="pathway">
    <text evidence="5">Amino-acid biosynthesis; L-leucine biosynthesis; L-leucine from 3-methyl-2-oxobutanoate: step 4/4.</text>
</comment>
<evidence type="ECO:0000256" key="7">
    <source>
        <dbReference type="ARBA" id="ARBA00022576"/>
    </source>
</evidence>
<evidence type="ECO:0000256" key="4">
    <source>
        <dbReference type="ARBA" id="ARBA00004931"/>
    </source>
</evidence>
<dbReference type="InterPro" id="IPR043132">
    <property type="entry name" value="BCAT-like_C"/>
</dbReference>
<dbReference type="PANTHER" id="PTHR11825:SF44">
    <property type="entry name" value="BRANCHED-CHAIN-AMINO-ACID AMINOTRANSFERASE"/>
    <property type="match status" value="1"/>
</dbReference>
<evidence type="ECO:0000256" key="12">
    <source>
        <dbReference type="ARBA" id="ARBA00048212"/>
    </source>
</evidence>
<keyword evidence="7 18" id="KW-0032">Aminotransferase</keyword>
<comment type="catalytic activity">
    <reaction evidence="13 18">
        <text>L-isoleucine + 2-oxoglutarate = (S)-3-methyl-2-oxopentanoate + L-glutamate</text>
        <dbReference type="Rhea" id="RHEA:24801"/>
        <dbReference type="ChEBI" id="CHEBI:16810"/>
        <dbReference type="ChEBI" id="CHEBI:29985"/>
        <dbReference type="ChEBI" id="CHEBI:35146"/>
        <dbReference type="ChEBI" id="CHEBI:58045"/>
        <dbReference type="EC" id="2.6.1.42"/>
    </reaction>
</comment>
<proteinExistence type="inferred from homology"/>
<evidence type="ECO:0000256" key="9">
    <source>
        <dbReference type="ARBA" id="ARBA00022679"/>
    </source>
</evidence>
<gene>
    <name evidence="19" type="primary">ilvK</name>
    <name evidence="19" type="ORF">DAMNIGENAA_33050</name>
</gene>
<comment type="pathway">
    <text evidence="3">Amino-acid biosynthesis; L-isoleucine biosynthesis; L-isoleucine from 2-oxobutanoate: step 4/4.</text>
</comment>
<evidence type="ECO:0000256" key="15">
    <source>
        <dbReference type="PIRSR" id="PIRSR006468-1"/>
    </source>
</evidence>
<dbReference type="InterPro" id="IPR005786">
    <property type="entry name" value="B_amino_transII"/>
</dbReference>
<dbReference type="EC" id="2.6.1.42" evidence="18"/>
<dbReference type="PIRSF" id="PIRSF006468">
    <property type="entry name" value="BCAT1"/>
    <property type="match status" value="1"/>
</dbReference>
<dbReference type="InterPro" id="IPR043131">
    <property type="entry name" value="BCAT-like_N"/>
</dbReference>
<evidence type="ECO:0000256" key="17">
    <source>
        <dbReference type="RuleBase" id="RU004516"/>
    </source>
</evidence>
<evidence type="ECO:0000256" key="8">
    <source>
        <dbReference type="ARBA" id="ARBA00022605"/>
    </source>
</evidence>
<evidence type="ECO:0000256" key="13">
    <source>
        <dbReference type="ARBA" id="ARBA00048798"/>
    </source>
</evidence>
<dbReference type="Pfam" id="PF01063">
    <property type="entry name" value="Aminotran_4"/>
    <property type="match status" value="1"/>
</dbReference>
<comment type="catalytic activity">
    <reaction evidence="12 18">
        <text>L-valine + 2-oxoglutarate = 3-methyl-2-oxobutanoate + L-glutamate</text>
        <dbReference type="Rhea" id="RHEA:24813"/>
        <dbReference type="ChEBI" id="CHEBI:11851"/>
        <dbReference type="ChEBI" id="CHEBI:16810"/>
        <dbReference type="ChEBI" id="CHEBI:29985"/>
        <dbReference type="ChEBI" id="CHEBI:57762"/>
        <dbReference type="EC" id="2.6.1.42"/>
    </reaction>
</comment>
<dbReference type="GO" id="GO:0009082">
    <property type="term" value="P:branched-chain amino acid biosynthetic process"/>
    <property type="evidence" value="ECO:0007669"/>
    <property type="project" value="UniProtKB-KW"/>
</dbReference>
<evidence type="ECO:0000256" key="3">
    <source>
        <dbReference type="ARBA" id="ARBA00004824"/>
    </source>
</evidence>
<evidence type="ECO:0000256" key="14">
    <source>
        <dbReference type="ARBA" id="ARBA00049229"/>
    </source>
</evidence>
<comment type="similarity">
    <text evidence="6 16">Belongs to the class-IV pyridoxal-phosphate-dependent aminotransferase family.</text>
</comment>
<dbReference type="CDD" id="cd01557">
    <property type="entry name" value="BCAT_beta_family"/>
    <property type="match status" value="1"/>
</dbReference>
<dbReference type="InterPro" id="IPR033939">
    <property type="entry name" value="BCAT_family"/>
</dbReference>
<dbReference type="Gene3D" id="3.30.470.10">
    <property type="match status" value="1"/>
</dbReference>
<dbReference type="SUPFAM" id="SSF56752">
    <property type="entry name" value="D-aminoacid aminotransferase-like PLP-dependent enzymes"/>
    <property type="match status" value="1"/>
</dbReference>
<evidence type="ECO:0000256" key="10">
    <source>
        <dbReference type="ARBA" id="ARBA00022898"/>
    </source>
</evidence>
<feature type="modified residue" description="N6-(pyridoxal phosphate)lysine" evidence="15">
    <location>
        <position position="197"/>
    </location>
</feature>
<dbReference type="AlphaFoldDB" id="A0A9W6FW03"/>
<protein>
    <recommendedName>
        <fullName evidence="18">Branched-chain-amino-acid aminotransferase</fullName>
        <ecNumber evidence="18">2.6.1.42</ecNumber>
    </recommendedName>
</protein>
<dbReference type="NCBIfam" id="NF009897">
    <property type="entry name" value="PRK13357.1"/>
    <property type="match status" value="1"/>
</dbReference>
<reference evidence="19" key="1">
    <citation type="submission" date="2022-12" db="EMBL/GenBank/DDBJ databases">
        <title>Reference genome sequencing for broad-spectrum identification of bacterial and archaeal isolates by mass spectrometry.</title>
        <authorList>
            <person name="Sekiguchi Y."/>
            <person name="Tourlousse D.M."/>
        </authorList>
    </citation>
    <scope>NUCLEOTIDE SEQUENCE</scope>
    <source>
        <strain evidence="19">ASRB1</strain>
    </source>
</reference>
<evidence type="ECO:0000256" key="2">
    <source>
        <dbReference type="ARBA" id="ARBA00003109"/>
    </source>
</evidence>
<dbReference type="RefSeq" id="WP_281795967.1">
    <property type="nucleotide sequence ID" value="NZ_BSDR01000001.1"/>
</dbReference>
<name>A0A9W6FW03_9BACT</name>
<dbReference type="Gene3D" id="3.20.10.10">
    <property type="entry name" value="D-amino Acid Aminotransferase, subunit A, domain 2"/>
    <property type="match status" value="1"/>
</dbReference>
<comment type="caution">
    <text evidence="19">The sequence shown here is derived from an EMBL/GenBank/DDBJ whole genome shotgun (WGS) entry which is preliminary data.</text>
</comment>
<dbReference type="GO" id="GO:0008652">
    <property type="term" value="P:amino acid biosynthetic process"/>
    <property type="evidence" value="ECO:0007669"/>
    <property type="project" value="UniProtKB-KW"/>
</dbReference>
<evidence type="ECO:0000256" key="11">
    <source>
        <dbReference type="ARBA" id="ARBA00023304"/>
    </source>
</evidence>
<evidence type="ECO:0000256" key="18">
    <source>
        <dbReference type="RuleBase" id="RU004517"/>
    </source>
</evidence>
<evidence type="ECO:0000313" key="20">
    <source>
        <dbReference type="Proteomes" id="UP001144372"/>
    </source>
</evidence>
<keyword evidence="8 18" id="KW-0028">Amino-acid biosynthesis</keyword>
<comment type="cofactor">
    <cofactor evidence="1 17">
        <name>pyridoxal 5'-phosphate</name>
        <dbReference type="ChEBI" id="CHEBI:597326"/>
    </cofactor>
</comment>
<evidence type="ECO:0000256" key="16">
    <source>
        <dbReference type="RuleBase" id="RU004106"/>
    </source>
</evidence>
<keyword evidence="20" id="KW-1185">Reference proteome</keyword>
<dbReference type="InterPro" id="IPR036038">
    <property type="entry name" value="Aminotransferase-like"/>
</dbReference>
<dbReference type="EMBL" id="BSDR01000001">
    <property type="protein sequence ID" value="GLI35872.1"/>
    <property type="molecule type" value="Genomic_DNA"/>
</dbReference>
<accession>A0A9W6FW03</accession>
<dbReference type="PANTHER" id="PTHR11825">
    <property type="entry name" value="SUBGROUP IIII AMINOTRANSFERASE"/>
    <property type="match status" value="1"/>
</dbReference>
<comment type="function">
    <text evidence="2">Acts on leucine, isoleucine and valine.</text>
</comment>
<keyword evidence="11 18" id="KW-0100">Branched-chain amino acid biosynthesis</keyword>
<dbReference type="PROSITE" id="PS00770">
    <property type="entry name" value="AA_TRANSFER_CLASS_4"/>
    <property type="match status" value="1"/>
</dbReference>
<evidence type="ECO:0000256" key="1">
    <source>
        <dbReference type="ARBA" id="ARBA00001933"/>
    </source>
</evidence>
<evidence type="ECO:0000256" key="5">
    <source>
        <dbReference type="ARBA" id="ARBA00005072"/>
    </source>
</evidence>
<dbReference type="NCBIfam" id="TIGR01123">
    <property type="entry name" value="ilvE_II"/>
    <property type="match status" value="1"/>
</dbReference>
<dbReference type="GO" id="GO:0004084">
    <property type="term" value="F:branched-chain-amino-acid transaminase activity"/>
    <property type="evidence" value="ECO:0007669"/>
    <property type="project" value="UniProtKB-EC"/>
</dbReference>
<organism evidence="19 20">
    <name type="scientific">Desulforhabdus amnigena</name>
    <dbReference type="NCBI Taxonomy" id="40218"/>
    <lineage>
        <taxon>Bacteria</taxon>
        <taxon>Pseudomonadati</taxon>
        <taxon>Thermodesulfobacteriota</taxon>
        <taxon>Syntrophobacteria</taxon>
        <taxon>Syntrophobacterales</taxon>
        <taxon>Syntrophobacteraceae</taxon>
        <taxon>Desulforhabdus</taxon>
    </lineage>
</organism>
<keyword evidence="10 17" id="KW-0663">Pyridoxal phosphate</keyword>
<comment type="pathway">
    <text evidence="4">Amino-acid biosynthesis; L-valine biosynthesis; L-valine from pyruvate: step 4/4.</text>
</comment>
<keyword evidence="9 18" id="KW-0808">Transferase</keyword>
<dbReference type="InterPro" id="IPR018300">
    <property type="entry name" value="Aminotrans_IV_CS"/>
</dbReference>
<evidence type="ECO:0000256" key="6">
    <source>
        <dbReference type="ARBA" id="ARBA00009320"/>
    </source>
</evidence>
<evidence type="ECO:0000313" key="19">
    <source>
        <dbReference type="EMBL" id="GLI35872.1"/>
    </source>
</evidence>
<dbReference type="InterPro" id="IPR001544">
    <property type="entry name" value="Aminotrans_IV"/>
</dbReference>